<dbReference type="RefSeq" id="WP_025016345.1">
    <property type="nucleotide sequence ID" value="NZ_CABFKU010000089.1"/>
</dbReference>
<proteinExistence type="predicted"/>
<organism evidence="1 2">
    <name type="scientific">Latilactobacillus sakei</name>
    <name type="common">Lactobacillus sakei</name>
    <dbReference type="NCBI Taxonomy" id="1599"/>
    <lineage>
        <taxon>Bacteria</taxon>
        <taxon>Bacillati</taxon>
        <taxon>Bacillota</taxon>
        <taxon>Bacilli</taxon>
        <taxon>Lactobacillales</taxon>
        <taxon>Lactobacillaceae</taxon>
        <taxon>Latilactobacillus</taxon>
    </lineage>
</organism>
<name>A0A223K2S0_LATSK</name>
<accession>A0A223K2S0</accession>
<evidence type="ECO:0000313" key="1">
    <source>
        <dbReference type="EMBL" id="WGI18491.1"/>
    </source>
</evidence>
<reference evidence="1" key="1">
    <citation type="submission" date="2023-04" db="EMBL/GenBank/DDBJ databases">
        <title>Novel strain of Lactilactobacillus sakei and use thereof.</title>
        <authorList>
            <person name="Kim S.Y."/>
        </authorList>
    </citation>
    <scope>NUCLEOTIDE SEQUENCE</scope>
    <source>
        <strain evidence="1">HUP1</strain>
    </source>
</reference>
<evidence type="ECO:0000313" key="2">
    <source>
        <dbReference type="Proteomes" id="UP001179858"/>
    </source>
</evidence>
<protein>
    <submittedName>
        <fullName evidence="1">Uncharacterized protein</fullName>
    </submittedName>
</protein>
<dbReference type="EMBL" id="CP122959">
    <property type="protein sequence ID" value="WGI18491.1"/>
    <property type="molecule type" value="Genomic_DNA"/>
</dbReference>
<sequence length="172" mass="20351">MSKPDYIRHQLSEDQITIDWFFTSKKTGHRLRQLVLIGIGWVMCLIPTAATVGIYLTRETIIPVNRAAFKQLLQNTNYIFLRYIIVFSVFFISLYLMNKVKQYRIRKGIAKTFDEQRLQKRLAWAEEMYTAKYGAASMRKQRQNIIIPDFADVGTYELRQRFDAFEGENDDF</sequence>
<gene>
    <name evidence="1" type="ORF">QBD03_06945</name>
</gene>
<dbReference type="GeneID" id="57132148"/>
<dbReference type="Proteomes" id="UP001179858">
    <property type="component" value="Chromosome"/>
</dbReference>
<dbReference type="AlphaFoldDB" id="A0A223K2S0"/>